<dbReference type="Pfam" id="PF03457">
    <property type="entry name" value="HA"/>
    <property type="match status" value="2"/>
</dbReference>
<proteinExistence type="predicted"/>
<keyword evidence="3" id="KW-0347">Helicase</keyword>
<dbReference type="EMBL" id="JATAAI010000008">
    <property type="protein sequence ID" value="KAK1743759.1"/>
    <property type="molecule type" value="Genomic_DNA"/>
</dbReference>
<feature type="region of interest" description="Disordered" evidence="1">
    <location>
        <begin position="269"/>
        <end position="312"/>
    </location>
</feature>
<dbReference type="AlphaFoldDB" id="A0AAD9DF09"/>
<gene>
    <name evidence="3" type="ORF">QTG54_005356</name>
</gene>
<name>A0AAD9DF09_9STRA</name>
<dbReference type="PANTHER" id="PTHR33418:SF1">
    <property type="entry name" value="HELICASE-ASSOCIATED DOMAIN-CONTAINING PROTEIN"/>
    <property type="match status" value="1"/>
</dbReference>
<feature type="domain" description="Helicase-associated" evidence="2">
    <location>
        <begin position="115"/>
        <end position="182"/>
    </location>
</feature>
<keyword evidence="3" id="KW-0547">Nucleotide-binding</keyword>
<feature type="compositionally biased region" description="Basic residues" evidence="1">
    <location>
        <begin position="274"/>
        <end position="300"/>
    </location>
</feature>
<dbReference type="PANTHER" id="PTHR33418">
    <property type="entry name" value="HELICASE-ASSOCIATED"/>
    <property type="match status" value="1"/>
</dbReference>
<comment type="caution">
    <text evidence="3">The sequence shown here is derived from an EMBL/GenBank/DDBJ whole genome shotgun (WGS) entry which is preliminary data.</text>
</comment>
<accession>A0AAD9DF09</accession>
<feature type="domain" description="Helicase-associated" evidence="2">
    <location>
        <begin position="192"/>
        <end position="258"/>
    </location>
</feature>
<evidence type="ECO:0000256" key="1">
    <source>
        <dbReference type="SAM" id="MobiDB-lite"/>
    </source>
</evidence>
<keyword evidence="3" id="KW-0067">ATP-binding</keyword>
<keyword evidence="3" id="KW-0378">Hydrolase</keyword>
<keyword evidence="4" id="KW-1185">Reference proteome</keyword>
<sequence length="312" mass="35796">MLDHGDRLTVIAAAILEHQQLHPDMSKQESYNAIKNSLPASVTDGAKLLYQSMLDHGDHLTVIAAAVAKHQKLHPDMTKLQSFDTIKNSLPASVTDGAKRTYQSTIGDRAIGDNDEKWNTRYDELIEYKRVNGHCNVPRNDQANKSLANWVMKQRADYKKFAADNTTSMTQDKITRLDSLRFEWNGREASGDEKWNTRYDDLIEYKRVNGHCNVPYDYQANKLANWVKKQRAEYKKFFADNKTSMTQDKITRLDSLGFQWVMKKVAAKGSVMKTTKKKSPQKKKSSQKMKKKSLKKFPKKKGIETNSSKKTR</sequence>
<reference evidence="3" key="1">
    <citation type="submission" date="2023-06" db="EMBL/GenBank/DDBJ databases">
        <title>Survivors Of The Sea: Transcriptome response of Skeletonema marinoi to long-term dormancy.</title>
        <authorList>
            <person name="Pinder M.I.M."/>
            <person name="Kourtchenko O."/>
            <person name="Robertson E.K."/>
            <person name="Larsson T."/>
            <person name="Maumus F."/>
            <person name="Osuna-Cruz C.M."/>
            <person name="Vancaester E."/>
            <person name="Stenow R."/>
            <person name="Vandepoele K."/>
            <person name="Ploug H."/>
            <person name="Bruchert V."/>
            <person name="Godhe A."/>
            <person name="Topel M."/>
        </authorList>
    </citation>
    <scope>NUCLEOTIDE SEQUENCE</scope>
    <source>
        <strain evidence="3">R05AC</strain>
    </source>
</reference>
<organism evidence="3 4">
    <name type="scientific">Skeletonema marinoi</name>
    <dbReference type="NCBI Taxonomy" id="267567"/>
    <lineage>
        <taxon>Eukaryota</taxon>
        <taxon>Sar</taxon>
        <taxon>Stramenopiles</taxon>
        <taxon>Ochrophyta</taxon>
        <taxon>Bacillariophyta</taxon>
        <taxon>Coscinodiscophyceae</taxon>
        <taxon>Thalassiosirophycidae</taxon>
        <taxon>Thalassiosirales</taxon>
        <taxon>Skeletonemataceae</taxon>
        <taxon>Skeletonema</taxon>
        <taxon>Skeletonema marinoi-dohrnii complex</taxon>
    </lineage>
</organism>
<dbReference type="Gene3D" id="6.10.140.530">
    <property type="match status" value="2"/>
</dbReference>
<evidence type="ECO:0000313" key="3">
    <source>
        <dbReference type="EMBL" id="KAK1743759.1"/>
    </source>
</evidence>
<dbReference type="GO" id="GO:0004386">
    <property type="term" value="F:helicase activity"/>
    <property type="evidence" value="ECO:0007669"/>
    <property type="project" value="UniProtKB-KW"/>
</dbReference>
<dbReference type="InterPro" id="IPR005114">
    <property type="entry name" value="Helicase_assoc"/>
</dbReference>
<evidence type="ECO:0000259" key="2">
    <source>
        <dbReference type="Pfam" id="PF03457"/>
    </source>
</evidence>
<protein>
    <submittedName>
        <fullName evidence="3">Helicase-associated domain-containing protein</fullName>
    </submittedName>
</protein>
<dbReference type="Proteomes" id="UP001224775">
    <property type="component" value="Unassembled WGS sequence"/>
</dbReference>
<evidence type="ECO:0000313" key="4">
    <source>
        <dbReference type="Proteomes" id="UP001224775"/>
    </source>
</evidence>